<comment type="caution">
    <text evidence="2">The sequence shown here is derived from an EMBL/GenBank/DDBJ whole genome shotgun (WGS) entry which is preliminary data.</text>
</comment>
<reference evidence="2 3" key="1">
    <citation type="submission" date="2019-09" db="EMBL/GenBank/DDBJ databases">
        <authorList>
            <person name="Ou C."/>
        </authorList>
    </citation>
    <scope>NUCLEOTIDE SEQUENCE [LARGE SCALE GENOMIC DNA]</scope>
    <source>
        <strain evidence="2">S2</strain>
        <tissue evidence="2">Leaf</tissue>
    </source>
</reference>
<feature type="compositionally biased region" description="Pro residues" evidence="1">
    <location>
        <begin position="78"/>
        <end position="91"/>
    </location>
</feature>
<feature type="compositionally biased region" description="Low complexity" evidence="1">
    <location>
        <begin position="28"/>
        <end position="59"/>
    </location>
</feature>
<evidence type="ECO:0000256" key="1">
    <source>
        <dbReference type="SAM" id="MobiDB-lite"/>
    </source>
</evidence>
<proteinExistence type="predicted"/>
<dbReference type="EMBL" id="SMOL01000004">
    <property type="protein sequence ID" value="KAB2637034.1"/>
    <property type="molecule type" value="Genomic_DNA"/>
</dbReference>
<dbReference type="Proteomes" id="UP000327157">
    <property type="component" value="Chromosome 5"/>
</dbReference>
<reference evidence="2 3" key="3">
    <citation type="submission" date="2019-11" db="EMBL/GenBank/DDBJ databases">
        <title>A de novo genome assembly of a pear dwarfing rootstock.</title>
        <authorList>
            <person name="Wang F."/>
            <person name="Wang J."/>
            <person name="Li S."/>
            <person name="Zhang Y."/>
            <person name="Fang M."/>
            <person name="Ma L."/>
            <person name="Zhao Y."/>
            <person name="Jiang S."/>
        </authorList>
    </citation>
    <scope>NUCLEOTIDE SEQUENCE [LARGE SCALE GENOMIC DNA]</scope>
    <source>
        <strain evidence="2">S2</strain>
        <tissue evidence="2">Leaf</tissue>
    </source>
</reference>
<feature type="compositionally biased region" description="Low complexity" evidence="1">
    <location>
        <begin position="67"/>
        <end position="77"/>
    </location>
</feature>
<protein>
    <submittedName>
        <fullName evidence="2">Uncharacterized protein</fullName>
    </submittedName>
</protein>
<feature type="compositionally biased region" description="Basic and acidic residues" evidence="1">
    <location>
        <begin position="1"/>
        <end position="13"/>
    </location>
</feature>
<name>A0A5N5IQ42_9ROSA</name>
<feature type="compositionally biased region" description="Polar residues" evidence="1">
    <location>
        <begin position="96"/>
        <end position="106"/>
    </location>
</feature>
<keyword evidence="3" id="KW-1185">Reference proteome</keyword>
<gene>
    <name evidence="2" type="ORF">D8674_027568</name>
</gene>
<reference evidence="3" key="2">
    <citation type="submission" date="2019-10" db="EMBL/GenBank/DDBJ databases">
        <title>A de novo genome assembly of a pear dwarfing rootstock.</title>
        <authorList>
            <person name="Wang F."/>
            <person name="Wang J."/>
            <person name="Li S."/>
            <person name="Zhang Y."/>
            <person name="Fang M."/>
            <person name="Ma L."/>
            <person name="Zhao Y."/>
            <person name="Jiang S."/>
        </authorList>
    </citation>
    <scope>NUCLEOTIDE SEQUENCE [LARGE SCALE GENOMIC DNA]</scope>
</reference>
<accession>A0A5N5IQ42</accession>
<sequence>MKGSEKDQDKVIWDLRCGAPQGPQFLDSTPNLEPPLNSSSSSSSSSLSLTLSTLSRSSPPHAPPAPTTTTLSPLSASLPPPPPATPLPPKLGLPRCSTSKPNNRIKQTSRRR</sequence>
<organism evidence="2 3">
    <name type="scientific">Pyrus ussuriensis x Pyrus communis</name>
    <dbReference type="NCBI Taxonomy" id="2448454"/>
    <lineage>
        <taxon>Eukaryota</taxon>
        <taxon>Viridiplantae</taxon>
        <taxon>Streptophyta</taxon>
        <taxon>Embryophyta</taxon>
        <taxon>Tracheophyta</taxon>
        <taxon>Spermatophyta</taxon>
        <taxon>Magnoliopsida</taxon>
        <taxon>eudicotyledons</taxon>
        <taxon>Gunneridae</taxon>
        <taxon>Pentapetalae</taxon>
        <taxon>rosids</taxon>
        <taxon>fabids</taxon>
        <taxon>Rosales</taxon>
        <taxon>Rosaceae</taxon>
        <taxon>Amygdaloideae</taxon>
        <taxon>Maleae</taxon>
        <taxon>Pyrus</taxon>
    </lineage>
</organism>
<evidence type="ECO:0000313" key="3">
    <source>
        <dbReference type="Proteomes" id="UP000327157"/>
    </source>
</evidence>
<feature type="region of interest" description="Disordered" evidence="1">
    <location>
        <begin position="1"/>
        <end position="112"/>
    </location>
</feature>
<evidence type="ECO:0000313" key="2">
    <source>
        <dbReference type="EMBL" id="KAB2637034.1"/>
    </source>
</evidence>
<dbReference type="AlphaFoldDB" id="A0A5N5IQ42"/>